<dbReference type="Proteomes" id="UP000729701">
    <property type="component" value="Unassembled WGS sequence"/>
</dbReference>
<name>A0A951UVV7_9CYAN</name>
<dbReference type="GO" id="GO:0051607">
    <property type="term" value="P:defense response to virus"/>
    <property type="evidence" value="ECO:0007669"/>
    <property type="project" value="UniProtKB-KW"/>
</dbReference>
<reference evidence="4" key="1">
    <citation type="submission" date="2021-05" db="EMBL/GenBank/DDBJ databases">
        <authorList>
            <person name="Pietrasiak N."/>
            <person name="Ward R."/>
            <person name="Stajich J.E."/>
            <person name="Kurbessoian T."/>
        </authorList>
    </citation>
    <scope>NUCLEOTIDE SEQUENCE</scope>
    <source>
        <strain evidence="4">GSE-NOS-MK-12-04C</strain>
    </source>
</reference>
<accession>A0A951UVV7</accession>
<dbReference type="Pfam" id="PF22335">
    <property type="entry name" value="Cas10-Cmr2_palm2"/>
    <property type="match status" value="1"/>
</dbReference>
<comment type="caution">
    <text evidence="4">The sequence shown here is derived from an EMBL/GenBank/DDBJ whole genome shotgun (WGS) entry which is preliminary data.</text>
</comment>
<organism evidence="4 5">
    <name type="scientific">Cyanomargarita calcarea GSE-NOS-MK-12-04C</name>
    <dbReference type="NCBI Taxonomy" id="2839659"/>
    <lineage>
        <taxon>Bacteria</taxon>
        <taxon>Bacillati</taxon>
        <taxon>Cyanobacteriota</taxon>
        <taxon>Cyanophyceae</taxon>
        <taxon>Nostocales</taxon>
        <taxon>Cyanomargaritaceae</taxon>
        <taxon>Cyanomargarita</taxon>
    </lineage>
</organism>
<evidence type="ECO:0000259" key="3">
    <source>
        <dbReference type="Pfam" id="PF22335"/>
    </source>
</evidence>
<evidence type="ECO:0000313" key="4">
    <source>
        <dbReference type="EMBL" id="MBW4671579.1"/>
    </source>
</evidence>
<sequence>MYLVLIETSGNQNYIFSTNKLKENIGASELTYRAGTKWVLDAVAEVNNIPQLSLWTKFGSEELRRKLLNLQLNRRIEDSEENRIEVIIATSGKALLLARNKEDAQKIIQIVTYKALIQAPGLDICGVYEKFDWSTNKLEEINSKVHEKFEAVRSQRPSPNLRFLRLPVIDECSTSGLPASKLEEFKEDGKSKVVLRSQVSSSKRKYNIDGFKRIEELLKREKPNIKFARSVRVLDEEFRKQKTSDDNQEDSNSQEKLDRPLEWLAVVHADGNGLGEIFLNFGEYTENNRDYVDKYRKFSLALDECTERAFLLSLDAFKGVKDGLIPVIPLILGGDDLTVICDGKSALNFIENFLINFEIETNSQEHFDGIIPIIAKQALKVERLSACAGIAIIKPHFPFSVAYDLAEDLMQSAKNVKKKVVNATNKPYPCSALDFHILYDSSDVEFKIIRDKLEINNPKEKTLLHTRPYVVTDISKLKEANGKDWAEFHSWKKLNSKVEILVATDVQDKDKRKLPNSQMHDLRTGLFLGKEVADARYKLIRDRYRNQEIVKLAGSEDSLFEKEPTVEISESKNKQESVTEIYMTGLLDAIDVAEFLDIRDNNNGQ</sequence>
<evidence type="ECO:0000313" key="5">
    <source>
        <dbReference type="Proteomes" id="UP000729701"/>
    </source>
</evidence>
<keyword evidence="2" id="KW-0051">Antiviral defense</keyword>
<evidence type="ECO:0000256" key="2">
    <source>
        <dbReference type="ARBA" id="ARBA00023118"/>
    </source>
</evidence>
<keyword evidence="1" id="KW-0547">Nucleotide-binding</keyword>
<dbReference type="Gene3D" id="3.30.70.270">
    <property type="match status" value="1"/>
</dbReference>
<protein>
    <recommendedName>
        <fullName evidence="3">Cas10/Cmr2 second palm domain-containing protein</fullName>
    </recommendedName>
</protein>
<proteinExistence type="predicted"/>
<reference evidence="4" key="2">
    <citation type="journal article" date="2022" name="Microbiol. Resour. Announc.">
        <title>Metagenome Sequencing to Explore Phylogenomics of Terrestrial Cyanobacteria.</title>
        <authorList>
            <person name="Ward R.D."/>
            <person name="Stajich J.E."/>
            <person name="Johansen J.R."/>
            <person name="Huntemann M."/>
            <person name="Clum A."/>
            <person name="Foster B."/>
            <person name="Foster B."/>
            <person name="Roux S."/>
            <person name="Palaniappan K."/>
            <person name="Varghese N."/>
            <person name="Mukherjee S."/>
            <person name="Reddy T.B.K."/>
            <person name="Daum C."/>
            <person name="Copeland A."/>
            <person name="Chen I.A."/>
            <person name="Ivanova N.N."/>
            <person name="Kyrpides N.C."/>
            <person name="Shapiro N."/>
            <person name="Eloe-Fadrosh E.A."/>
            <person name="Pietrasiak N."/>
        </authorList>
    </citation>
    <scope>NUCLEOTIDE SEQUENCE</scope>
    <source>
        <strain evidence="4">GSE-NOS-MK-12-04C</strain>
    </source>
</reference>
<dbReference type="EMBL" id="JAHHGZ010000048">
    <property type="protein sequence ID" value="MBW4671579.1"/>
    <property type="molecule type" value="Genomic_DNA"/>
</dbReference>
<evidence type="ECO:0000256" key="1">
    <source>
        <dbReference type="ARBA" id="ARBA00022741"/>
    </source>
</evidence>
<dbReference type="AlphaFoldDB" id="A0A951UVV7"/>
<gene>
    <name evidence="4" type="ORF">KME60_30170</name>
</gene>
<dbReference type="InterPro" id="IPR043128">
    <property type="entry name" value="Rev_trsase/Diguanyl_cyclase"/>
</dbReference>
<feature type="domain" description="Cas10/Cmr2 second palm" evidence="3">
    <location>
        <begin position="264"/>
        <end position="419"/>
    </location>
</feature>
<dbReference type="InterPro" id="IPR054767">
    <property type="entry name" value="Cas10-Cmr2_palm2"/>
</dbReference>
<dbReference type="GO" id="GO:0000166">
    <property type="term" value="F:nucleotide binding"/>
    <property type="evidence" value="ECO:0007669"/>
    <property type="project" value="UniProtKB-KW"/>
</dbReference>